<dbReference type="Gene3D" id="3.30.70.270">
    <property type="match status" value="1"/>
</dbReference>
<dbReference type="SUPFAM" id="SSF56672">
    <property type="entry name" value="DNA/RNA polymerases"/>
    <property type="match status" value="1"/>
</dbReference>
<dbReference type="Gene3D" id="3.10.10.10">
    <property type="entry name" value="HIV Type 1 Reverse Transcriptase, subunit A, domain 1"/>
    <property type="match status" value="1"/>
</dbReference>
<dbReference type="Proteomes" id="UP000025227">
    <property type="component" value="Unplaced"/>
</dbReference>
<evidence type="ECO:0000259" key="1">
    <source>
        <dbReference type="Pfam" id="PF00078"/>
    </source>
</evidence>
<proteinExistence type="predicted"/>
<organism evidence="2 3">
    <name type="scientific">Haemonchus contortus</name>
    <name type="common">Barber pole worm</name>
    <dbReference type="NCBI Taxonomy" id="6289"/>
    <lineage>
        <taxon>Eukaryota</taxon>
        <taxon>Metazoa</taxon>
        <taxon>Ecdysozoa</taxon>
        <taxon>Nematoda</taxon>
        <taxon>Chromadorea</taxon>
        <taxon>Rhabditida</taxon>
        <taxon>Rhabditina</taxon>
        <taxon>Rhabditomorpha</taxon>
        <taxon>Strongyloidea</taxon>
        <taxon>Trichostrongylidae</taxon>
        <taxon>Haemonchus</taxon>
    </lineage>
</organism>
<protein>
    <submittedName>
        <fullName evidence="3">DUF1758 domain-containing protein</fullName>
    </submittedName>
</protein>
<dbReference type="InterPro" id="IPR043128">
    <property type="entry name" value="Rev_trsase/Diguanyl_cyclase"/>
</dbReference>
<dbReference type="WBParaSite" id="HCON_00182660-00001">
    <property type="protein sequence ID" value="HCON_00182660-00001"/>
    <property type="gene ID" value="HCON_00182660"/>
</dbReference>
<feature type="domain" description="Reverse transcriptase" evidence="1">
    <location>
        <begin position="155"/>
        <end position="259"/>
    </location>
</feature>
<evidence type="ECO:0000313" key="3">
    <source>
        <dbReference type="WBParaSite" id="HCON_00182660-00001"/>
    </source>
</evidence>
<name>A0A7I4Z393_HAECO</name>
<evidence type="ECO:0000313" key="2">
    <source>
        <dbReference type="Proteomes" id="UP000025227"/>
    </source>
</evidence>
<sequence>MDDPTQQDDSKCLQFFKESLEYKEEEQRYVVKLPFKFDPSQLFDNFALAFSRLVRLVKSLKNNPSYMRKYDEVIKDQLQRRIIEQVPSMELSKPSRYLSHHGVVKTDSNQNIKVRCVFDGSAKMKEKMSINEMLYRGPVLLPNLTGILIRCRISPILITSDIEKAFLMVALHPDCRDYTRFLWINDTTGPLNPSNIRTYRFTRVPFGLICSPFLLSGTIHHHLTRMATNLSQALLRNTYVDNVLHGVSNSEEGKKFYADSKELFRGI</sequence>
<keyword evidence="2" id="KW-1185">Reference proteome</keyword>
<accession>A0A7I4Z393</accession>
<dbReference type="AlphaFoldDB" id="A0A7I4Z393"/>
<dbReference type="OrthoDB" id="5920525at2759"/>
<dbReference type="Pfam" id="PF00078">
    <property type="entry name" value="RVT_1"/>
    <property type="match status" value="1"/>
</dbReference>
<dbReference type="InterPro" id="IPR043502">
    <property type="entry name" value="DNA/RNA_pol_sf"/>
</dbReference>
<dbReference type="InterPro" id="IPR000477">
    <property type="entry name" value="RT_dom"/>
</dbReference>
<dbReference type="OMA" id="KVISECM"/>
<dbReference type="PANTHER" id="PTHR47331:SF5">
    <property type="entry name" value="RIBONUCLEASE H"/>
    <property type="match status" value="1"/>
</dbReference>
<dbReference type="PANTHER" id="PTHR47331">
    <property type="entry name" value="PHD-TYPE DOMAIN-CONTAINING PROTEIN"/>
    <property type="match status" value="1"/>
</dbReference>
<reference evidence="3" key="1">
    <citation type="submission" date="2020-12" db="UniProtKB">
        <authorList>
            <consortium name="WormBaseParasite"/>
        </authorList>
    </citation>
    <scope>IDENTIFICATION</scope>
    <source>
        <strain evidence="3">MHco3</strain>
    </source>
</reference>